<gene>
    <name evidence="1" type="ORF">K7C98_37045</name>
</gene>
<organism evidence="1 2">
    <name type="scientific">Nannocystis pusilla</name>
    <dbReference type="NCBI Taxonomy" id="889268"/>
    <lineage>
        <taxon>Bacteria</taxon>
        <taxon>Pseudomonadati</taxon>
        <taxon>Myxococcota</taxon>
        <taxon>Polyangia</taxon>
        <taxon>Nannocystales</taxon>
        <taxon>Nannocystaceae</taxon>
        <taxon>Nannocystis</taxon>
    </lineage>
</organism>
<evidence type="ECO:0000313" key="1">
    <source>
        <dbReference type="EMBL" id="MBZ5714873.1"/>
    </source>
</evidence>
<comment type="caution">
    <text evidence="1">The sequence shown here is derived from an EMBL/GenBank/DDBJ whole genome shotgun (WGS) entry which is preliminary data.</text>
</comment>
<dbReference type="RefSeq" id="WP_224196605.1">
    <property type="nucleotide sequence ID" value="NZ_JAIRAU010000052.1"/>
</dbReference>
<dbReference type="PANTHER" id="PTHR38847:SF1">
    <property type="entry name" value="PSEUDOURIDINE SYNTHASE RSUA_RLUA-LIKE DOMAIN-CONTAINING PROTEIN"/>
    <property type="match status" value="1"/>
</dbReference>
<name>A0ABS7U335_9BACT</name>
<proteinExistence type="predicted"/>
<keyword evidence="2" id="KW-1185">Reference proteome</keyword>
<dbReference type="Proteomes" id="UP001139031">
    <property type="component" value="Unassembled WGS sequence"/>
</dbReference>
<evidence type="ECO:0000313" key="2">
    <source>
        <dbReference type="Proteomes" id="UP001139031"/>
    </source>
</evidence>
<protein>
    <submittedName>
        <fullName evidence="1">DUF4360 domain-containing protein</fullName>
    </submittedName>
</protein>
<dbReference type="InterPro" id="IPR025649">
    <property type="entry name" value="DUF4360"/>
</dbReference>
<reference evidence="1" key="1">
    <citation type="submission" date="2021-08" db="EMBL/GenBank/DDBJ databases">
        <authorList>
            <person name="Stevens D.C."/>
        </authorList>
    </citation>
    <scope>NUCLEOTIDE SEQUENCE</scope>
    <source>
        <strain evidence="1">DSM 53165</strain>
    </source>
</reference>
<sequence>MPIQSTFHTLQAALLGVLAWLAGPEDIDPPELADDPEAARAELLDPLALVDNPDVTAADLHDVYVEDIEVFGPGCPKGTVSSTVASNRRSFLVSYSRMALAHPSPAGGALQSTSCSLALKLHIPQGVQVSVATVVTRGYAYLDPGIRARQTSKYSFGGTAIRIRRDLPAGFDGHYDLADHLPFWSQGWWSSCGGSAVFVIDSRLQLDAQANPAGEAFFNTVATDGRFNTRYHLRWRRC</sequence>
<dbReference type="Pfam" id="PF14273">
    <property type="entry name" value="DUF4360"/>
    <property type="match status" value="1"/>
</dbReference>
<accession>A0ABS7U335</accession>
<dbReference type="PANTHER" id="PTHR38847">
    <property type="match status" value="1"/>
</dbReference>
<dbReference type="EMBL" id="JAIRAU010000052">
    <property type="protein sequence ID" value="MBZ5714873.1"/>
    <property type="molecule type" value="Genomic_DNA"/>
</dbReference>